<dbReference type="FunFam" id="3.30.499.10:FF:000009">
    <property type="entry name" value="Aconitate hydratase"/>
    <property type="match status" value="1"/>
</dbReference>
<dbReference type="InterPro" id="IPR015931">
    <property type="entry name" value="Acnase/IPM_dHydase_lsu_aba_1/3"/>
</dbReference>
<evidence type="ECO:0000256" key="9">
    <source>
        <dbReference type="ARBA" id="ARBA00023239"/>
    </source>
</evidence>
<dbReference type="SUPFAM" id="SSF52016">
    <property type="entry name" value="LeuD/IlvD-like"/>
    <property type="match status" value="1"/>
</dbReference>
<dbReference type="NCBIfam" id="TIGR01341">
    <property type="entry name" value="aconitase_1"/>
    <property type="match status" value="1"/>
</dbReference>
<dbReference type="Pfam" id="PF00330">
    <property type="entry name" value="Aconitase"/>
    <property type="match status" value="1"/>
</dbReference>
<proteinExistence type="inferred from homology"/>
<feature type="region of interest" description="Disordered" evidence="12">
    <location>
        <begin position="675"/>
        <end position="699"/>
    </location>
</feature>
<comment type="catalytic activity">
    <reaction evidence="10 11">
        <text>citrate = D-threo-isocitrate</text>
        <dbReference type="Rhea" id="RHEA:10336"/>
        <dbReference type="ChEBI" id="CHEBI:15562"/>
        <dbReference type="ChEBI" id="CHEBI:16947"/>
        <dbReference type="EC" id="4.2.1.3"/>
    </reaction>
</comment>
<dbReference type="UniPathway" id="UPA00946"/>
<dbReference type="InterPro" id="IPR000573">
    <property type="entry name" value="AconitaseA/IPMdHydase_ssu_swvl"/>
</dbReference>
<dbReference type="InterPro" id="IPR018136">
    <property type="entry name" value="Aconitase_4Fe-4S_BS"/>
</dbReference>
<evidence type="ECO:0000256" key="3">
    <source>
        <dbReference type="ARBA" id="ARBA00007185"/>
    </source>
</evidence>
<dbReference type="PRINTS" id="PR00415">
    <property type="entry name" value="ACONITASE"/>
</dbReference>
<dbReference type="Pfam" id="PF00694">
    <property type="entry name" value="Aconitase_C"/>
    <property type="match status" value="1"/>
</dbReference>
<feature type="domain" description="Aconitase A/isopropylmalate dehydratase small subunit swivel" evidence="14">
    <location>
        <begin position="688"/>
        <end position="817"/>
    </location>
</feature>
<evidence type="ECO:0000256" key="4">
    <source>
        <dbReference type="ARBA" id="ARBA00022532"/>
    </source>
</evidence>
<evidence type="ECO:0000256" key="1">
    <source>
        <dbReference type="ARBA" id="ARBA00001966"/>
    </source>
</evidence>
<dbReference type="CDD" id="cd01580">
    <property type="entry name" value="AcnA_IRP_Swivel"/>
    <property type="match status" value="1"/>
</dbReference>
<sequence>MASLNSLNARKTLQVGDKSYEIFSLDAVEGLKQLPYALRILGENLLRNEDGANITADQIKALAAWNPDAQPSTEIQFTPARVVMQDFTGVPCVVDLATMREAVKELGGDPKKINPLAPAEMVIDHSVQIDYFGRVDALKLNTDKEYERNSERYKFLRWGQGAFNNFRVVPPGTGIIHQVNIEYLARSVFTKELPDGTVQAYPDTCVGTDSHTTMVNGLGVLGWGVGGIEAEAAMLGQPVSMLIPRVVGFKLSGSIPASATATDVVLTITQMLREHGVVGKFVEFYGEGVTQVPLANRATIGNMSPEFGSTAAIFPIDQVTVDYLRLTGRDEERCALVEAYAKEQGLWHDPSFEPKYSEYLELDLSTVVPSIAGPKRPQDRIKLSDAKRTFEQTLVPTYAPEAHKRVELTTADGTKTDLDHGRVVIASITSCTNTSNPSVMMAAGLLARNARAKGLKSKPWVKTSVAPGSQVVTDYFDQSGLWKPLDELGFNLVGYGCATCIGNSGPLSPEISKVINDNDLAVTAVLSGNRNFEGRISPDVKMNYLASPPLVVAYALAGTMDFDFATEPLGQDQHGNDVFLRDIWPDPTEVQRTIDETINRDMYTKDYANVFAGDERWQSLPTPEGSRFTWDDASTYVRKAPFFDGMKMEPEPVRDIHGARVLLKLGDSVTTDHISPAGAFKPETPAGQYLTSNGVQPKDFNSYGSRRGNHEVMMRGTFANIRIKNQLLDGVEGGFTRDFTKDGGPQAYVYDASMHYQAEGIPLVVLGGKEYGTGSSRDWAAKGTRLLGVKAVIAQSFERIHRSNLIGMGILPLQFPEGESADSLGLDGTETFDISGVTVLNEGKTPETVKVCATKADGSKVQFDAVVRIDTPGEADYYRNDGILRYVLRNLVKA</sequence>
<dbReference type="InterPro" id="IPR036008">
    <property type="entry name" value="Aconitase_4Fe-4S_dom"/>
</dbReference>
<comment type="pathway">
    <text evidence="2">Carbohydrate metabolism; tricarboxylic acid cycle; isocitrate from oxaloacetate: step 2/2.</text>
</comment>
<comment type="similarity">
    <text evidence="3 11">Belongs to the aconitase/IPM isomerase family.</text>
</comment>
<dbReference type="EMBL" id="UASJ01000001">
    <property type="protein sequence ID" value="SQB64482.1"/>
    <property type="molecule type" value="Genomic_DNA"/>
</dbReference>
<dbReference type="GO" id="GO:0003994">
    <property type="term" value="F:aconitate hydratase activity"/>
    <property type="evidence" value="ECO:0007669"/>
    <property type="project" value="UniProtKB-EC"/>
</dbReference>
<dbReference type="Proteomes" id="UP000250245">
    <property type="component" value="Unassembled WGS sequence"/>
</dbReference>
<dbReference type="Gene3D" id="3.20.19.10">
    <property type="entry name" value="Aconitase, domain 4"/>
    <property type="match status" value="1"/>
</dbReference>
<dbReference type="GO" id="GO:0006099">
    <property type="term" value="P:tricarboxylic acid cycle"/>
    <property type="evidence" value="ECO:0007669"/>
    <property type="project" value="UniProtKB-UniPathway"/>
</dbReference>
<dbReference type="PROSITE" id="PS00450">
    <property type="entry name" value="ACONITASE_1"/>
    <property type="match status" value="1"/>
</dbReference>
<dbReference type="SUPFAM" id="SSF53732">
    <property type="entry name" value="Aconitase iron-sulfur domain"/>
    <property type="match status" value="1"/>
</dbReference>
<evidence type="ECO:0000256" key="7">
    <source>
        <dbReference type="ARBA" id="ARBA00023004"/>
    </source>
</evidence>
<dbReference type="RefSeq" id="WP_041798075.1">
    <property type="nucleotide sequence ID" value="NZ_CP068112.1"/>
</dbReference>
<dbReference type="GeneID" id="55565867"/>
<dbReference type="Gene3D" id="6.10.190.10">
    <property type="match status" value="1"/>
</dbReference>
<keyword evidence="4" id="KW-0816">Tricarboxylic acid cycle</keyword>
<dbReference type="NCBIfam" id="NF006757">
    <property type="entry name" value="PRK09277.1"/>
    <property type="match status" value="1"/>
</dbReference>
<dbReference type="UniPathway" id="UPA00223">
    <property type="reaction ID" value="UER00718"/>
</dbReference>
<dbReference type="InterPro" id="IPR044137">
    <property type="entry name" value="AcnA_IRP_Swivel"/>
</dbReference>
<dbReference type="GO" id="GO:0046872">
    <property type="term" value="F:metal ion binding"/>
    <property type="evidence" value="ECO:0007669"/>
    <property type="project" value="UniProtKB-KW"/>
</dbReference>
<keyword evidence="9 11" id="KW-0456">Lyase</keyword>
<organism evidence="15 16">
    <name type="scientific">Mobiluncus curtisii</name>
    <dbReference type="NCBI Taxonomy" id="2051"/>
    <lineage>
        <taxon>Bacteria</taxon>
        <taxon>Bacillati</taxon>
        <taxon>Actinomycetota</taxon>
        <taxon>Actinomycetes</taxon>
        <taxon>Actinomycetales</taxon>
        <taxon>Actinomycetaceae</taxon>
        <taxon>Mobiluncus</taxon>
    </lineage>
</organism>
<dbReference type="InterPro" id="IPR006249">
    <property type="entry name" value="Aconitase/IRP2"/>
</dbReference>
<evidence type="ECO:0000256" key="5">
    <source>
        <dbReference type="ARBA" id="ARBA00022723"/>
    </source>
</evidence>
<dbReference type="InterPro" id="IPR001030">
    <property type="entry name" value="Acoase/IPM_deHydtase_lsu_aba"/>
</dbReference>
<feature type="domain" description="Aconitase/3-isopropylmalate dehydratase large subunit alpha/beta/alpha" evidence="13">
    <location>
        <begin position="72"/>
        <end position="558"/>
    </location>
</feature>
<evidence type="ECO:0000259" key="13">
    <source>
        <dbReference type="Pfam" id="PF00330"/>
    </source>
</evidence>
<comment type="function">
    <text evidence="11">Catalyzes the isomerization of citrate to isocitrate via cis-aconitate.</text>
</comment>
<evidence type="ECO:0000313" key="15">
    <source>
        <dbReference type="EMBL" id="SQB64482.1"/>
    </source>
</evidence>
<evidence type="ECO:0000256" key="8">
    <source>
        <dbReference type="ARBA" id="ARBA00023014"/>
    </source>
</evidence>
<keyword evidence="8 11" id="KW-0411">Iron-sulfur</keyword>
<dbReference type="NCBIfam" id="NF009520">
    <property type="entry name" value="PRK12881.1"/>
    <property type="match status" value="1"/>
</dbReference>
<dbReference type="FunFam" id="3.20.19.10:FF:000001">
    <property type="entry name" value="Aconitate hydratase"/>
    <property type="match status" value="1"/>
</dbReference>
<evidence type="ECO:0000256" key="10">
    <source>
        <dbReference type="ARBA" id="ARBA00023501"/>
    </source>
</evidence>
<evidence type="ECO:0000256" key="12">
    <source>
        <dbReference type="SAM" id="MobiDB-lite"/>
    </source>
</evidence>
<evidence type="ECO:0000259" key="14">
    <source>
        <dbReference type="Pfam" id="PF00694"/>
    </source>
</evidence>
<dbReference type="GO" id="GO:0019679">
    <property type="term" value="P:propionate metabolic process, methylcitrate cycle"/>
    <property type="evidence" value="ECO:0007669"/>
    <property type="project" value="UniProtKB-ARBA"/>
</dbReference>
<dbReference type="Gene3D" id="3.30.499.10">
    <property type="entry name" value="Aconitase, domain 3"/>
    <property type="match status" value="2"/>
</dbReference>
<dbReference type="InterPro" id="IPR015928">
    <property type="entry name" value="Aconitase/3IPM_dehydase_swvl"/>
</dbReference>
<evidence type="ECO:0000256" key="6">
    <source>
        <dbReference type="ARBA" id="ARBA00022884"/>
    </source>
</evidence>
<dbReference type="AlphaFoldDB" id="A0A2X2Y9J6"/>
<accession>A0A2X2Y9J6</accession>
<keyword evidence="7 11" id="KW-0408">Iron</keyword>
<evidence type="ECO:0000256" key="11">
    <source>
        <dbReference type="RuleBase" id="RU361275"/>
    </source>
</evidence>
<keyword evidence="11" id="KW-0004">4Fe-4S</keyword>
<protein>
    <recommendedName>
        <fullName evidence="11">Aconitate hydratase</fullName>
        <shortName evidence="11">Aconitase</shortName>
        <ecNumber evidence="11">4.2.1.3</ecNumber>
    </recommendedName>
</protein>
<keyword evidence="6" id="KW-0694">RNA-binding</keyword>
<dbReference type="EC" id="4.2.1.3" evidence="11"/>
<reference evidence="15 16" key="1">
    <citation type="submission" date="2018-06" db="EMBL/GenBank/DDBJ databases">
        <authorList>
            <consortium name="Pathogen Informatics"/>
            <person name="Doyle S."/>
        </authorList>
    </citation>
    <scope>NUCLEOTIDE SEQUENCE [LARGE SCALE GENOMIC DNA]</scope>
    <source>
        <strain evidence="15 16">NCTC11820</strain>
    </source>
</reference>
<dbReference type="CDD" id="cd01586">
    <property type="entry name" value="AcnA_IRP"/>
    <property type="match status" value="1"/>
</dbReference>
<gene>
    <name evidence="15" type="primary">acnA</name>
    <name evidence="15" type="ORF">NCTC11820_00826</name>
</gene>
<dbReference type="PROSITE" id="PS01244">
    <property type="entry name" value="ACONITASE_2"/>
    <property type="match status" value="1"/>
</dbReference>
<keyword evidence="5" id="KW-0479">Metal-binding</keyword>
<dbReference type="FunFam" id="3.30.499.10:FF:000002">
    <property type="entry name" value="Aconitate hydratase"/>
    <property type="match status" value="1"/>
</dbReference>
<evidence type="ECO:0000313" key="16">
    <source>
        <dbReference type="Proteomes" id="UP000250245"/>
    </source>
</evidence>
<dbReference type="GO" id="GO:0051539">
    <property type="term" value="F:4 iron, 4 sulfur cluster binding"/>
    <property type="evidence" value="ECO:0007669"/>
    <property type="project" value="UniProtKB-KW"/>
</dbReference>
<name>A0A2X2Y9J6_9ACTO</name>
<comment type="cofactor">
    <cofactor evidence="1">
        <name>[4Fe-4S] cluster</name>
        <dbReference type="ChEBI" id="CHEBI:49883"/>
    </cofactor>
</comment>
<dbReference type="GO" id="GO:0003723">
    <property type="term" value="F:RNA binding"/>
    <property type="evidence" value="ECO:0007669"/>
    <property type="project" value="UniProtKB-KW"/>
</dbReference>
<evidence type="ECO:0000256" key="2">
    <source>
        <dbReference type="ARBA" id="ARBA00004717"/>
    </source>
</evidence>
<dbReference type="PANTHER" id="PTHR11670">
    <property type="entry name" value="ACONITASE/IRON-RESPONSIVE ELEMENT FAMILY MEMBER"/>
    <property type="match status" value="1"/>
</dbReference>